<accession>A0ACC2L5N6</accession>
<name>A0ACC2L5N6_PERAE</name>
<proteinExistence type="predicted"/>
<protein>
    <submittedName>
        <fullName evidence="1">Uncharacterized protein</fullName>
    </submittedName>
</protein>
<evidence type="ECO:0000313" key="2">
    <source>
        <dbReference type="Proteomes" id="UP001234297"/>
    </source>
</evidence>
<dbReference type="EMBL" id="CM056815">
    <property type="protein sequence ID" value="KAJ8628668.1"/>
    <property type="molecule type" value="Genomic_DNA"/>
</dbReference>
<reference evidence="1 2" key="1">
    <citation type="journal article" date="2022" name="Hortic Res">
        <title>A haplotype resolved chromosomal level avocado genome allows analysis of novel avocado genes.</title>
        <authorList>
            <person name="Nath O."/>
            <person name="Fletcher S.J."/>
            <person name="Hayward A."/>
            <person name="Shaw L.M."/>
            <person name="Masouleh A.K."/>
            <person name="Furtado A."/>
            <person name="Henry R.J."/>
            <person name="Mitter N."/>
        </authorList>
    </citation>
    <scope>NUCLEOTIDE SEQUENCE [LARGE SCALE GENOMIC DNA]</scope>
    <source>
        <strain evidence="2">cv. Hass</strain>
    </source>
</reference>
<comment type="caution">
    <text evidence="1">The sequence shown here is derived from an EMBL/GenBank/DDBJ whole genome shotgun (WGS) entry which is preliminary data.</text>
</comment>
<evidence type="ECO:0000313" key="1">
    <source>
        <dbReference type="EMBL" id="KAJ8628668.1"/>
    </source>
</evidence>
<organism evidence="1 2">
    <name type="scientific">Persea americana</name>
    <name type="common">Avocado</name>
    <dbReference type="NCBI Taxonomy" id="3435"/>
    <lineage>
        <taxon>Eukaryota</taxon>
        <taxon>Viridiplantae</taxon>
        <taxon>Streptophyta</taxon>
        <taxon>Embryophyta</taxon>
        <taxon>Tracheophyta</taxon>
        <taxon>Spermatophyta</taxon>
        <taxon>Magnoliopsida</taxon>
        <taxon>Magnoliidae</taxon>
        <taxon>Laurales</taxon>
        <taxon>Lauraceae</taxon>
        <taxon>Persea</taxon>
    </lineage>
</organism>
<keyword evidence="2" id="KW-1185">Reference proteome</keyword>
<gene>
    <name evidence="1" type="ORF">MRB53_021991</name>
</gene>
<sequence>MEGPTENAKKTLQQEENRLGFQPTAAKLYRPAPFPPPEPPKTRLVTPQRCLPPPVSPDSVSRRLFYGNGAHF</sequence>
<dbReference type="Proteomes" id="UP001234297">
    <property type="component" value="Chromosome 7"/>
</dbReference>